<name>A0A7C8UXG0_ORBOL</name>
<sequence length="277" mass="30787">MPQVDLDFYAILGVSTSATQDEIRKAYKVQSLKTHPDRVAVNDPTRTERTKKFQEVQEAYYTLSDSARRRDYDASRAYNPPRGSPSWQDSQFGDIFEEMMRDEGLQDADDPEARKKATGRFYGIMGGVSGAALGFIVANFPGMLAGAVAGNRLGAVRDAKGKSVYEVFQELPQGEKAKASFHGHTLSAISMLTQLPYIAIVRSCYEGSVPSCDSLGQWLQMGNYTDLFPHLIFQGVQDTCGFGASSGYKVSISKLRTRHSLFFKQFMSHLAFNPQRM</sequence>
<dbReference type="AlphaFoldDB" id="A0A7C8UXG0"/>
<dbReference type="GO" id="GO:0005737">
    <property type="term" value="C:cytoplasm"/>
    <property type="evidence" value="ECO:0007669"/>
    <property type="project" value="TreeGrafter"/>
</dbReference>
<organism evidence="2 3">
    <name type="scientific">Orbilia oligospora</name>
    <name type="common">Nematode-trapping fungus</name>
    <name type="synonym">Arthrobotrys oligospora</name>
    <dbReference type="NCBI Taxonomy" id="2813651"/>
    <lineage>
        <taxon>Eukaryota</taxon>
        <taxon>Fungi</taxon>
        <taxon>Dikarya</taxon>
        <taxon>Ascomycota</taxon>
        <taxon>Pezizomycotina</taxon>
        <taxon>Orbiliomycetes</taxon>
        <taxon>Orbiliales</taxon>
        <taxon>Orbiliaceae</taxon>
        <taxon>Orbilia</taxon>
    </lineage>
</organism>
<dbReference type="PRINTS" id="PR00625">
    <property type="entry name" value="JDOMAIN"/>
</dbReference>
<dbReference type="GO" id="GO:0051082">
    <property type="term" value="F:unfolded protein binding"/>
    <property type="evidence" value="ECO:0007669"/>
    <property type="project" value="TreeGrafter"/>
</dbReference>
<dbReference type="GO" id="GO:0044183">
    <property type="term" value="F:protein folding chaperone"/>
    <property type="evidence" value="ECO:0007669"/>
    <property type="project" value="TreeGrafter"/>
</dbReference>
<dbReference type="Gene3D" id="1.10.287.110">
    <property type="entry name" value="DnaJ domain"/>
    <property type="match status" value="1"/>
</dbReference>
<reference evidence="2 3" key="1">
    <citation type="submission" date="2019-06" db="EMBL/GenBank/DDBJ databases">
        <authorList>
            <person name="Palmer J.M."/>
        </authorList>
    </citation>
    <scope>NUCLEOTIDE SEQUENCE [LARGE SCALE GENOMIC DNA]</scope>
    <source>
        <strain evidence="2 3">TWF191</strain>
    </source>
</reference>
<evidence type="ECO:0000313" key="3">
    <source>
        <dbReference type="Proteomes" id="UP000483672"/>
    </source>
</evidence>
<evidence type="ECO:0000259" key="1">
    <source>
        <dbReference type="PROSITE" id="PS50076"/>
    </source>
</evidence>
<dbReference type="Proteomes" id="UP000483672">
    <property type="component" value="Unassembled WGS sequence"/>
</dbReference>
<protein>
    <recommendedName>
        <fullName evidence="1">J domain-containing protein</fullName>
    </recommendedName>
</protein>
<gene>
    <name evidence="2" type="ORF">TWF191_005450</name>
</gene>
<dbReference type="GO" id="GO:0051087">
    <property type="term" value="F:protein-folding chaperone binding"/>
    <property type="evidence" value="ECO:0007669"/>
    <property type="project" value="TreeGrafter"/>
</dbReference>
<feature type="domain" description="J" evidence="1">
    <location>
        <begin position="7"/>
        <end position="76"/>
    </location>
</feature>
<dbReference type="PANTHER" id="PTHR43948">
    <property type="entry name" value="DNAJ HOMOLOG SUBFAMILY B"/>
    <property type="match status" value="1"/>
</dbReference>
<comment type="caution">
    <text evidence="2">The sequence shown here is derived from an EMBL/GenBank/DDBJ whole genome shotgun (WGS) entry which is preliminary data.</text>
</comment>
<dbReference type="SMART" id="SM00271">
    <property type="entry name" value="DnaJ"/>
    <property type="match status" value="1"/>
</dbReference>
<dbReference type="GO" id="GO:0005634">
    <property type="term" value="C:nucleus"/>
    <property type="evidence" value="ECO:0007669"/>
    <property type="project" value="TreeGrafter"/>
</dbReference>
<dbReference type="PROSITE" id="PS50076">
    <property type="entry name" value="DNAJ_2"/>
    <property type="match status" value="1"/>
</dbReference>
<dbReference type="InterPro" id="IPR036869">
    <property type="entry name" value="J_dom_sf"/>
</dbReference>
<accession>A0A7C8UXG0</accession>
<dbReference type="InterPro" id="IPR001623">
    <property type="entry name" value="DnaJ_domain"/>
</dbReference>
<dbReference type="EMBL" id="WIPF01000029">
    <property type="protein sequence ID" value="KAF3225160.1"/>
    <property type="molecule type" value="Genomic_DNA"/>
</dbReference>
<dbReference type="CDD" id="cd06257">
    <property type="entry name" value="DnaJ"/>
    <property type="match status" value="1"/>
</dbReference>
<proteinExistence type="predicted"/>
<dbReference type="Pfam" id="PF00226">
    <property type="entry name" value="DnaJ"/>
    <property type="match status" value="1"/>
</dbReference>
<evidence type="ECO:0000313" key="2">
    <source>
        <dbReference type="EMBL" id="KAF3225160.1"/>
    </source>
</evidence>
<dbReference type="PANTHER" id="PTHR43948:SF21">
    <property type="entry name" value="DNAJ DOMAIN-CONTAINING PROTEIN"/>
    <property type="match status" value="1"/>
</dbReference>
<dbReference type="SUPFAM" id="SSF46565">
    <property type="entry name" value="Chaperone J-domain"/>
    <property type="match status" value="1"/>
</dbReference>